<evidence type="ECO:0000313" key="1">
    <source>
        <dbReference type="EMBL" id="MBJ6370372.1"/>
    </source>
</evidence>
<comment type="caution">
    <text evidence="1">The sequence shown here is derived from an EMBL/GenBank/DDBJ whole genome shotgun (WGS) entry which is preliminary data.</text>
</comment>
<organism evidence="1 2">
    <name type="scientific">Sedimentitalea arenosa</name>
    <dbReference type="NCBI Taxonomy" id="2798803"/>
    <lineage>
        <taxon>Bacteria</taxon>
        <taxon>Pseudomonadati</taxon>
        <taxon>Pseudomonadota</taxon>
        <taxon>Alphaproteobacteria</taxon>
        <taxon>Rhodobacterales</taxon>
        <taxon>Paracoccaceae</taxon>
        <taxon>Sedimentitalea</taxon>
    </lineage>
</organism>
<protein>
    <submittedName>
        <fullName evidence="1">Uncharacterized protein</fullName>
    </submittedName>
</protein>
<name>A0A8J7J5F1_9RHOB</name>
<sequence>MGARPVMLQTGGARIVRHASGTCLVGLSGVSRSRAEITSDCDAPLSGPTVSVGETVTLTDRALRVFLSGAIDGDARLAINGLQTRMVSVGEAFSVEAGDRTCTVRARGIRGKALGLTASCG</sequence>
<proteinExistence type="predicted"/>
<dbReference type="EMBL" id="JAELVR010000001">
    <property type="protein sequence ID" value="MBJ6370372.1"/>
    <property type="molecule type" value="Genomic_DNA"/>
</dbReference>
<gene>
    <name evidence="1" type="ORF">JF290_02435</name>
</gene>
<dbReference type="Proteomes" id="UP000619079">
    <property type="component" value="Unassembled WGS sequence"/>
</dbReference>
<reference evidence="1" key="1">
    <citation type="submission" date="2020-12" db="EMBL/GenBank/DDBJ databases">
        <title>Sedimentitalea sp. nov., isolated from sand in Incheon.</title>
        <authorList>
            <person name="Kim W."/>
        </authorList>
    </citation>
    <scope>NUCLEOTIDE SEQUENCE</scope>
    <source>
        <strain evidence="1">CAU 1593</strain>
    </source>
</reference>
<keyword evidence="2" id="KW-1185">Reference proteome</keyword>
<dbReference type="AlphaFoldDB" id="A0A8J7J5F1"/>
<evidence type="ECO:0000313" key="2">
    <source>
        <dbReference type="Proteomes" id="UP000619079"/>
    </source>
</evidence>
<accession>A0A8J7J5F1</accession>